<organism evidence="1 2">
    <name type="scientific">Cirrhinus mrigala</name>
    <name type="common">Mrigala</name>
    <dbReference type="NCBI Taxonomy" id="683832"/>
    <lineage>
        <taxon>Eukaryota</taxon>
        <taxon>Metazoa</taxon>
        <taxon>Chordata</taxon>
        <taxon>Craniata</taxon>
        <taxon>Vertebrata</taxon>
        <taxon>Euteleostomi</taxon>
        <taxon>Actinopterygii</taxon>
        <taxon>Neopterygii</taxon>
        <taxon>Teleostei</taxon>
        <taxon>Ostariophysi</taxon>
        <taxon>Cypriniformes</taxon>
        <taxon>Cyprinidae</taxon>
        <taxon>Labeoninae</taxon>
        <taxon>Labeonini</taxon>
        <taxon>Cirrhinus</taxon>
    </lineage>
</organism>
<proteinExistence type="predicted"/>
<dbReference type="PANTHER" id="PTHR19229:SF29">
    <property type="entry name" value="GLUCOSYLCERAMIDE TRANSPORTER ABCA12"/>
    <property type="match status" value="1"/>
</dbReference>
<reference evidence="1 2" key="1">
    <citation type="submission" date="2024-05" db="EMBL/GenBank/DDBJ databases">
        <title>Genome sequencing and assembly of Indian major carp, Cirrhinus mrigala (Hamilton, 1822).</title>
        <authorList>
            <person name="Mohindra V."/>
            <person name="Chowdhury L.M."/>
            <person name="Lal K."/>
            <person name="Jena J.K."/>
        </authorList>
    </citation>
    <scope>NUCLEOTIDE SEQUENCE [LARGE SCALE GENOMIC DNA]</scope>
    <source>
        <strain evidence="1">CM1030</strain>
        <tissue evidence="1">Blood</tissue>
    </source>
</reference>
<sequence>RMVDIIDCRREGVNIGYCPQVDALDDLLTGEEHLYFYARIRGISKREIDQ</sequence>
<feature type="non-terminal residue" evidence="1">
    <location>
        <position position="1"/>
    </location>
</feature>
<comment type="caution">
    <text evidence="1">The sequence shown here is derived from an EMBL/GenBank/DDBJ whole genome shotgun (WGS) entry which is preliminary data.</text>
</comment>
<evidence type="ECO:0000313" key="1">
    <source>
        <dbReference type="EMBL" id="KAL0184688.1"/>
    </source>
</evidence>
<dbReference type="InterPro" id="IPR026082">
    <property type="entry name" value="ABCA"/>
</dbReference>
<dbReference type="EMBL" id="JAMKFB020000009">
    <property type="protein sequence ID" value="KAL0184688.1"/>
    <property type="molecule type" value="Genomic_DNA"/>
</dbReference>
<dbReference type="AlphaFoldDB" id="A0ABD0QEK7"/>
<keyword evidence="2" id="KW-1185">Reference proteome</keyword>
<dbReference type="PANTHER" id="PTHR19229">
    <property type="entry name" value="ATP-BINDING CASSETTE TRANSPORTER SUBFAMILY A ABCA"/>
    <property type="match status" value="1"/>
</dbReference>
<gene>
    <name evidence="1" type="ORF">M9458_020384</name>
</gene>
<name>A0ABD0QEK7_CIRMR</name>
<protein>
    <submittedName>
        <fullName evidence="1">Uncharacterized protein</fullName>
    </submittedName>
</protein>
<dbReference type="Proteomes" id="UP001529510">
    <property type="component" value="Unassembled WGS sequence"/>
</dbReference>
<feature type="non-terminal residue" evidence="1">
    <location>
        <position position="50"/>
    </location>
</feature>
<evidence type="ECO:0000313" key="2">
    <source>
        <dbReference type="Proteomes" id="UP001529510"/>
    </source>
</evidence>
<accession>A0ABD0QEK7</accession>